<accession>A0A1F8DW72</accession>
<evidence type="ECO:0008006" key="10">
    <source>
        <dbReference type="Google" id="ProtNLM"/>
    </source>
</evidence>
<keyword evidence="2" id="KW-1277">Toxin-antitoxin system</keyword>
<organism evidence="8 9">
    <name type="scientific">Candidatus Wolfebacteria bacterium RIFOXYB1_FULL_54_12</name>
    <dbReference type="NCBI Taxonomy" id="1802559"/>
    <lineage>
        <taxon>Bacteria</taxon>
        <taxon>Candidatus Wolfeibacteriota</taxon>
    </lineage>
</organism>
<keyword evidence="6" id="KW-0694">RNA-binding</keyword>
<evidence type="ECO:0000313" key="8">
    <source>
        <dbReference type="EMBL" id="OGM92686.1"/>
    </source>
</evidence>
<dbReference type="AlphaFoldDB" id="A0A1F8DW72"/>
<dbReference type="InterPro" id="IPR038570">
    <property type="entry name" value="HicA_sf"/>
</dbReference>
<dbReference type="GO" id="GO:0003729">
    <property type="term" value="F:mRNA binding"/>
    <property type="evidence" value="ECO:0007669"/>
    <property type="project" value="InterPro"/>
</dbReference>
<gene>
    <name evidence="8" type="ORF">A2372_00605</name>
</gene>
<comment type="similarity">
    <text evidence="1">Belongs to the HicA mRNA interferase family.</text>
</comment>
<evidence type="ECO:0000256" key="2">
    <source>
        <dbReference type="ARBA" id="ARBA00022649"/>
    </source>
</evidence>
<dbReference type="InterPro" id="IPR012933">
    <property type="entry name" value="HicA_mRNA_interferase"/>
</dbReference>
<evidence type="ECO:0000313" key="9">
    <source>
        <dbReference type="Proteomes" id="UP000176422"/>
    </source>
</evidence>
<evidence type="ECO:0000256" key="3">
    <source>
        <dbReference type="ARBA" id="ARBA00022722"/>
    </source>
</evidence>
<evidence type="ECO:0000256" key="1">
    <source>
        <dbReference type="ARBA" id="ARBA00006620"/>
    </source>
</evidence>
<reference evidence="8 9" key="1">
    <citation type="journal article" date="2016" name="Nat. Commun.">
        <title>Thousands of microbial genomes shed light on interconnected biogeochemical processes in an aquifer system.</title>
        <authorList>
            <person name="Anantharaman K."/>
            <person name="Brown C.T."/>
            <person name="Hug L.A."/>
            <person name="Sharon I."/>
            <person name="Castelle C.J."/>
            <person name="Probst A.J."/>
            <person name="Thomas B.C."/>
            <person name="Singh A."/>
            <person name="Wilkins M.J."/>
            <person name="Karaoz U."/>
            <person name="Brodie E.L."/>
            <person name="Williams K.H."/>
            <person name="Hubbard S.S."/>
            <person name="Banfield J.F."/>
        </authorList>
    </citation>
    <scope>NUCLEOTIDE SEQUENCE [LARGE SCALE GENOMIC DNA]</scope>
</reference>
<dbReference type="Gene3D" id="3.30.920.30">
    <property type="entry name" value="Hypothetical protein"/>
    <property type="match status" value="1"/>
</dbReference>
<protein>
    <recommendedName>
        <fullName evidence="10">Addiction module toxin, HicA family</fullName>
    </recommendedName>
</protein>
<dbReference type="SUPFAM" id="SSF54786">
    <property type="entry name" value="YcfA/nrd intein domain"/>
    <property type="match status" value="1"/>
</dbReference>
<keyword evidence="3" id="KW-0540">Nuclease</keyword>
<keyword evidence="5" id="KW-0378">Hydrolase</keyword>
<dbReference type="GO" id="GO:0016787">
    <property type="term" value="F:hydrolase activity"/>
    <property type="evidence" value="ECO:0007669"/>
    <property type="project" value="UniProtKB-KW"/>
</dbReference>
<sequence>MSKKGSIEWKKFEKFLLFVGCTFDREKGDHRIYWRDDLKRPIVIPRCNPLPLFIIRNNLRILNMTIDEFATILGQL</sequence>
<keyword evidence="4" id="KW-0255">Endonuclease</keyword>
<comment type="caution">
    <text evidence="8">The sequence shown here is derived from an EMBL/GenBank/DDBJ whole genome shotgun (WGS) entry which is preliminary data.</text>
</comment>
<evidence type="ECO:0000256" key="4">
    <source>
        <dbReference type="ARBA" id="ARBA00022759"/>
    </source>
</evidence>
<proteinExistence type="inferred from homology"/>
<evidence type="ECO:0000256" key="5">
    <source>
        <dbReference type="ARBA" id="ARBA00022801"/>
    </source>
</evidence>
<keyword evidence="7" id="KW-0346">Stress response</keyword>
<dbReference type="EMBL" id="MGIT01000003">
    <property type="protein sequence ID" value="OGM92686.1"/>
    <property type="molecule type" value="Genomic_DNA"/>
</dbReference>
<dbReference type="Pfam" id="PF07927">
    <property type="entry name" value="HicA_toxin"/>
    <property type="match status" value="1"/>
</dbReference>
<evidence type="ECO:0000256" key="7">
    <source>
        <dbReference type="ARBA" id="ARBA00023016"/>
    </source>
</evidence>
<dbReference type="GO" id="GO:0004519">
    <property type="term" value="F:endonuclease activity"/>
    <property type="evidence" value="ECO:0007669"/>
    <property type="project" value="UniProtKB-KW"/>
</dbReference>
<name>A0A1F8DW72_9BACT</name>
<dbReference type="Proteomes" id="UP000176422">
    <property type="component" value="Unassembled WGS sequence"/>
</dbReference>
<evidence type="ECO:0000256" key="6">
    <source>
        <dbReference type="ARBA" id="ARBA00022884"/>
    </source>
</evidence>